<gene>
    <name evidence="1" type="ORF">BCR32DRAFT_285803</name>
</gene>
<name>A0A1Y1WER7_9FUNG</name>
<reference evidence="1 2" key="2">
    <citation type="submission" date="2016-08" db="EMBL/GenBank/DDBJ databases">
        <title>Pervasive Adenine N6-methylation of Active Genes in Fungi.</title>
        <authorList>
            <consortium name="DOE Joint Genome Institute"/>
            <person name="Mondo S.J."/>
            <person name="Dannebaum R.O."/>
            <person name="Kuo R.C."/>
            <person name="Labutti K."/>
            <person name="Haridas S."/>
            <person name="Kuo A."/>
            <person name="Salamov A."/>
            <person name="Ahrendt S.R."/>
            <person name="Lipzen A."/>
            <person name="Sullivan W."/>
            <person name="Andreopoulos W.B."/>
            <person name="Clum A."/>
            <person name="Lindquist E."/>
            <person name="Daum C."/>
            <person name="Ramamoorthy G.K."/>
            <person name="Gryganskyi A."/>
            <person name="Culley D."/>
            <person name="Magnuson J.K."/>
            <person name="James T.Y."/>
            <person name="O'Malley M.A."/>
            <person name="Stajich J.E."/>
            <person name="Spatafora J.W."/>
            <person name="Visel A."/>
            <person name="Grigoriev I.V."/>
        </authorList>
    </citation>
    <scope>NUCLEOTIDE SEQUENCE [LARGE SCALE GENOMIC DNA]</scope>
    <source>
        <strain evidence="1 2">S4</strain>
    </source>
</reference>
<comment type="caution">
    <text evidence="1">The sequence shown here is derived from an EMBL/GenBank/DDBJ whole genome shotgun (WGS) entry which is preliminary data.</text>
</comment>
<evidence type="ECO:0000313" key="2">
    <source>
        <dbReference type="Proteomes" id="UP000193944"/>
    </source>
</evidence>
<evidence type="ECO:0000313" key="1">
    <source>
        <dbReference type="EMBL" id="ORX71736.1"/>
    </source>
</evidence>
<sequence>MSLQGLLRNINFKIQDNELNRFKSIDHNIRHAYFTQIVYLLYQLRQFWKMNKLKHLDQEMFNKEYLNLYTDVPEIKMEEKKKVHEMTKEEHDLDTRNKMFQLLTEKINGIDIENHSFNTKVIADRLFDNLNKSDINSFKIVWMVMDTRMSHSSLLAKLIFDKCLDLKIFKPEEIYLYSTNKEITEKLNYPSNLKFTSDKANLPKDVDVVVVSVSAPVLKRCSFYVQKIFGSNNENVVNRLPMIIPIMPSMPCLKLRFAFGWHRTLIPWVNKDYIRNHLVSENNSSISWKAERIPKESLNIFSPSNYSEQTLVTGKSKYEKPILQHKDFLDETYESFLNYCIGKLGLKRAEAQSFVEIGLFNKVFKLNIEKQFPTFNENDEYFSDYNLKYYFDENYKEIMKKLNVLLKEEGTIQNFLCVALLLSYILI</sequence>
<reference evidence="1 2" key="1">
    <citation type="submission" date="2016-08" db="EMBL/GenBank/DDBJ databases">
        <title>A Parts List for Fungal Cellulosomes Revealed by Comparative Genomics.</title>
        <authorList>
            <consortium name="DOE Joint Genome Institute"/>
            <person name="Haitjema C.H."/>
            <person name="Gilmore S.P."/>
            <person name="Henske J.K."/>
            <person name="Solomon K.V."/>
            <person name="De Groot R."/>
            <person name="Kuo A."/>
            <person name="Mondo S.J."/>
            <person name="Salamov A.A."/>
            <person name="Labutti K."/>
            <person name="Zhao Z."/>
            <person name="Chiniquy J."/>
            <person name="Barry K."/>
            <person name="Brewer H.M."/>
            <person name="Purvine S.O."/>
            <person name="Wright A.T."/>
            <person name="Boxma B."/>
            <person name="Van Alen T."/>
            <person name="Hackstein J.H."/>
            <person name="Baker S.E."/>
            <person name="Grigoriev I.V."/>
            <person name="O'Malley M.A."/>
        </authorList>
    </citation>
    <scope>NUCLEOTIDE SEQUENCE [LARGE SCALE GENOMIC DNA]</scope>
    <source>
        <strain evidence="1 2">S4</strain>
    </source>
</reference>
<organism evidence="1 2">
    <name type="scientific">Anaeromyces robustus</name>
    <dbReference type="NCBI Taxonomy" id="1754192"/>
    <lineage>
        <taxon>Eukaryota</taxon>
        <taxon>Fungi</taxon>
        <taxon>Fungi incertae sedis</taxon>
        <taxon>Chytridiomycota</taxon>
        <taxon>Chytridiomycota incertae sedis</taxon>
        <taxon>Neocallimastigomycetes</taxon>
        <taxon>Neocallimastigales</taxon>
        <taxon>Neocallimastigaceae</taxon>
        <taxon>Anaeromyces</taxon>
    </lineage>
</organism>
<dbReference type="AlphaFoldDB" id="A0A1Y1WER7"/>
<dbReference type="Proteomes" id="UP000193944">
    <property type="component" value="Unassembled WGS sequence"/>
</dbReference>
<accession>A0A1Y1WER7</accession>
<proteinExistence type="predicted"/>
<dbReference type="OrthoDB" id="2124859at2759"/>
<keyword evidence="2" id="KW-1185">Reference proteome</keyword>
<protein>
    <submittedName>
        <fullName evidence="1">Uncharacterized protein</fullName>
    </submittedName>
</protein>
<dbReference type="EMBL" id="MCFG01000399">
    <property type="protein sequence ID" value="ORX71736.1"/>
    <property type="molecule type" value="Genomic_DNA"/>
</dbReference>